<keyword evidence="1" id="KW-0472">Membrane</keyword>
<dbReference type="EMBL" id="QJPH01000286">
    <property type="protein sequence ID" value="PZN80294.1"/>
    <property type="molecule type" value="Genomic_DNA"/>
</dbReference>
<proteinExistence type="predicted"/>
<keyword evidence="1" id="KW-1133">Transmembrane helix</keyword>
<gene>
    <name evidence="2" type="ORF">DM484_10115</name>
</gene>
<evidence type="ECO:0000313" key="3">
    <source>
        <dbReference type="Proteomes" id="UP000249396"/>
    </source>
</evidence>
<dbReference type="AlphaFoldDB" id="A0A2W4T690"/>
<evidence type="ECO:0000313" key="2">
    <source>
        <dbReference type="EMBL" id="PZN80294.1"/>
    </source>
</evidence>
<accession>A0A2W4T690</accession>
<reference evidence="2 3" key="1">
    <citation type="journal article" date="2018" name="Aquat. Microb. Ecol.">
        <title>Gammaproteobacterial methanotrophs dominate.</title>
        <authorList>
            <person name="Rissanen A.J."/>
            <person name="Saarenheimo J."/>
            <person name="Tiirola M."/>
            <person name="Peura S."/>
            <person name="Aalto S.L."/>
            <person name="Karvinen A."/>
            <person name="Nykanen H."/>
        </authorList>
    </citation>
    <scope>NUCLEOTIDE SEQUENCE [LARGE SCALE GENOMIC DNA]</scope>
    <source>
        <strain evidence="2">AMbin10</strain>
    </source>
</reference>
<dbReference type="Proteomes" id="UP000249396">
    <property type="component" value="Unassembled WGS sequence"/>
</dbReference>
<name>A0A2W4T690_9GAMM</name>
<evidence type="ECO:0000256" key="1">
    <source>
        <dbReference type="SAM" id="Phobius"/>
    </source>
</evidence>
<sequence>MTLLLRIALRVLGAGHGIRLAFGAILGFVLDGCRQASMVMLADEKLVLALEKAGPLTAITLGILLAFLPLLFKKRVVNEDQSELFNTLDEVCPRGRLPDLSRRRAYEEVLKKAVQSYSTSEKVSITRIIEDVTQQEAKSE</sequence>
<feature type="transmembrane region" description="Helical" evidence="1">
    <location>
        <begin position="53"/>
        <end position="72"/>
    </location>
</feature>
<keyword evidence="1" id="KW-0812">Transmembrane</keyword>
<protein>
    <submittedName>
        <fullName evidence="2">Uncharacterized protein</fullName>
    </submittedName>
</protein>
<comment type="caution">
    <text evidence="2">The sequence shown here is derived from an EMBL/GenBank/DDBJ whole genome shotgun (WGS) entry which is preliminary data.</text>
</comment>
<feature type="transmembrane region" description="Helical" evidence="1">
    <location>
        <begin position="7"/>
        <end position="30"/>
    </location>
</feature>
<organism evidence="2 3">
    <name type="scientific">Candidatus Methylumidiphilus alinenensis</name>
    <dbReference type="NCBI Taxonomy" id="2202197"/>
    <lineage>
        <taxon>Bacteria</taxon>
        <taxon>Pseudomonadati</taxon>
        <taxon>Pseudomonadota</taxon>
        <taxon>Gammaproteobacteria</taxon>
        <taxon>Methylococcales</taxon>
        <taxon>Candidatus Methylumidiphilus</taxon>
    </lineage>
</organism>